<dbReference type="GO" id="GO:0005524">
    <property type="term" value="F:ATP binding"/>
    <property type="evidence" value="ECO:0007669"/>
    <property type="project" value="UniProtKB-KW"/>
</dbReference>
<keyword evidence="6" id="KW-0067">ATP-binding</keyword>
<dbReference type="GO" id="GO:0016558">
    <property type="term" value="P:protein import into peroxisome matrix"/>
    <property type="evidence" value="ECO:0007669"/>
    <property type="project" value="TreeGrafter"/>
</dbReference>
<evidence type="ECO:0000256" key="2">
    <source>
        <dbReference type="ARBA" id="ARBA00006914"/>
    </source>
</evidence>
<dbReference type="InParanoid" id="A0A1Y1URM9"/>
<dbReference type="Proteomes" id="UP000193218">
    <property type="component" value="Unassembled WGS sequence"/>
</dbReference>
<evidence type="ECO:0000256" key="6">
    <source>
        <dbReference type="ARBA" id="ARBA00022840"/>
    </source>
</evidence>
<dbReference type="GO" id="GO:0016887">
    <property type="term" value="F:ATP hydrolysis activity"/>
    <property type="evidence" value="ECO:0007669"/>
    <property type="project" value="InterPro"/>
</dbReference>
<dbReference type="FunCoup" id="A0A1Y1URM9">
    <property type="interactions" value="100"/>
</dbReference>
<comment type="subcellular location">
    <subcellularLocation>
        <location evidence="1">Membrane</location>
    </subcellularLocation>
</comment>
<comment type="catalytic activity">
    <reaction evidence="10">
        <text>ATP + H2O = ADP + phosphate + H(+)</text>
        <dbReference type="Rhea" id="RHEA:13065"/>
        <dbReference type="ChEBI" id="CHEBI:15377"/>
        <dbReference type="ChEBI" id="CHEBI:15378"/>
        <dbReference type="ChEBI" id="CHEBI:30616"/>
        <dbReference type="ChEBI" id="CHEBI:43474"/>
        <dbReference type="ChEBI" id="CHEBI:456216"/>
    </reaction>
    <physiologicalReaction direction="left-to-right" evidence="10">
        <dbReference type="Rhea" id="RHEA:13066"/>
    </physiologicalReaction>
</comment>
<accession>A0A1Y1URM9</accession>
<keyword evidence="5 13" id="KW-0378">Hydrolase</keyword>
<dbReference type="SMART" id="SM00382">
    <property type="entry name" value="AAA"/>
    <property type="match status" value="2"/>
</dbReference>
<dbReference type="InterPro" id="IPR050168">
    <property type="entry name" value="AAA_ATPase_domain"/>
</dbReference>
<dbReference type="GeneID" id="33554912"/>
<feature type="domain" description="AAA+ ATPase" evidence="12">
    <location>
        <begin position="785"/>
        <end position="925"/>
    </location>
</feature>
<evidence type="ECO:0000313" key="14">
    <source>
        <dbReference type="Proteomes" id="UP000193218"/>
    </source>
</evidence>
<dbReference type="OrthoDB" id="5553750at2759"/>
<proteinExistence type="inferred from homology"/>
<dbReference type="STRING" id="4999.A0A1Y1URM9"/>
<dbReference type="GO" id="GO:0005829">
    <property type="term" value="C:cytosol"/>
    <property type="evidence" value="ECO:0007669"/>
    <property type="project" value="TreeGrafter"/>
</dbReference>
<name>A0A1Y1URM9_9TREE</name>
<evidence type="ECO:0000256" key="4">
    <source>
        <dbReference type="ARBA" id="ARBA00022741"/>
    </source>
</evidence>
<evidence type="ECO:0000256" key="9">
    <source>
        <dbReference type="ARBA" id="ARBA00034920"/>
    </source>
</evidence>
<feature type="non-terminal residue" evidence="13">
    <location>
        <position position="1"/>
    </location>
</feature>
<evidence type="ECO:0000256" key="3">
    <source>
        <dbReference type="ARBA" id="ARBA00022593"/>
    </source>
</evidence>
<organism evidence="13 14">
    <name type="scientific">Kockovaella imperatae</name>
    <dbReference type="NCBI Taxonomy" id="4999"/>
    <lineage>
        <taxon>Eukaryota</taxon>
        <taxon>Fungi</taxon>
        <taxon>Dikarya</taxon>
        <taxon>Basidiomycota</taxon>
        <taxon>Agaricomycotina</taxon>
        <taxon>Tremellomycetes</taxon>
        <taxon>Tremellales</taxon>
        <taxon>Cuniculitremaceae</taxon>
        <taxon>Kockovaella</taxon>
    </lineage>
</organism>
<keyword evidence="14" id="KW-1185">Reference proteome</keyword>
<dbReference type="InterPro" id="IPR003593">
    <property type="entry name" value="AAA+_ATPase"/>
</dbReference>
<dbReference type="FunFam" id="1.10.8.60:FF:000039">
    <property type="entry name" value="peroxisome biogenesis factor 6"/>
    <property type="match status" value="1"/>
</dbReference>
<dbReference type="PANTHER" id="PTHR23077:SF9">
    <property type="entry name" value="PEROXISOMAL ATPASE PEX6"/>
    <property type="match status" value="1"/>
</dbReference>
<comment type="similarity">
    <text evidence="2">Belongs to the AAA ATPase family.</text>
</comment>
<dbReference type="RefSeq" id="XP_021874379.1">
    <property type="nucleotide sequence ID" value="XM_022013104.1"/>
</dbReference>
<dbReference type="Gene3D" id="1.10.8.60">
    <property type="match status" value="2"/>
</dbReference>
<dbReference type="PROSITE" id="PS00674">
    <property type="entry name" value="AAA"/>
    <property type="match status" value="1"/>
</dbReference>
<dbReference type="GO" id="GO:0005778">
    <property type="term" value="C:peroxisomal membrane"/>
    <property type="evidence" value="ECO:0007669"/>
    <property type="project" value="TreeGrafter"/>
</dbReference>
<evidence type="ECO:0000256" key="10">
    <source>
        <dbReference type="ARBA" id="ARBA00048778"/>
    </source>
</evidence>
<dbReference type="Pfam" id="PF00004">
    <property type="entry name" value="AAA"/>
    <property type="match status" value="2"/>
</dbReference>
<evidence type="ECO:0000256" key="5">
    <source>
        <dbReference type="ARBA" id="ARBA00022801"/>
    </source>
</evidence>
<comment type="caution">
    <text evidence="13">The sequence shown here is derived from an EMBL/GenBank/DDBJ whole genome shotgun (WGS) entry which is preliminary data.</text>
</comment>
<dbReference type="InterPro" id="IPR047533">
    <property type="entry name" value="RecA-like_PEX6_r2"/>
</dbReference>
<dbReference type="SUPFAM" id="SSF52540">
    <property type="entry name" value="P-loop containing nucleoside triphosphate hydrolases"/>
    <property type="match status" value="2"/>
</dbReference>
<dbReference type="Gene3D" id="3.40.50.300">
    <property type="entry name" value="P-loop containing nucleotide triphosphate hydrolases"/>
    <property type="match status" value="2"/>
</dbReference>
<dbReference type="PANTHER" id="PTHR23077">
    <property type="entry name" value="AAA-FAMILY ATPASE"/>
    <property type="match status" value="1"/>
</dbReference>
<keyword evidence="3" id="KW-0962">Peroxisome biogenesis</keyword>
<sequence length="1070" mass="115984">LFPVHTPCPVFAKVHPHNPVRLDLVLVQPIVTVESISDSAIFNVDDIEISTESLPSGPGQIFRQGERTFLNRKSGNDQLVKALLVEPVDQGIITSNTKIIITAEPLVDALGLDVNDNVSQSSHSRPSLNDFDPDAFLSSSLGLQLSSALDHNALDNEELAGSIDSSTSGTITPRRGSLRLPSPPVELDELELDREDDRYARFTAVRALGPSSSVDDLDNVDVCWMGLSGLGRSGIFEHDWVLIRPANASDGAQGQGRLVRAVAWEMLDEEQENLPSNPVLLPPAIYRALSPHPAESIHLEIVVIPTPFGVRSPTLPVAKTITIARIATAEGVDKRYERSWLRGLKNAFETASRCNSCRSDCKGRLVRRGDIISVPLWKDRTLESEESLSNEEQDLDMDAFETFTIPQPSAVGHFIVTGLSYEPLVPLEEDFAASTSSMARAGELGCWVDVGADGSTSMVLQGVEEARVCNRQADGSWLGISNTPKPFNPDISRRLRDLLSSAISSASRSIPLSLSVLVSGARGCGKTMLLSSIASALGYNIVMVDSFDLQGEASTRLEGTLMAALDKAGSCTPSILLVRHVDALAKKTEATAMGHQPPVVRILRVMSVKMQSLGKDTGYPCVLIATSTEADDIPGDLGSCFKQSFALEAPNAEQRFRIFAELLRGHRVADDVSLRDLAAQSASLLAGDIHALILRAQDLAIQRAEDATRRTNAELQQAGTSIHRTDFDRAVSEARSSYSDSIGAPKIPNVQWEDVGGLASIKKEILETVQLPLDHPELFAKGLKKRSGLLLYGPPGTGKTLLAKAVATTCNLNFFSVKGPELLNMYIGESEANVRRIFQKARDASPCIIFMDELDSIAPKRGNQGDSGGVMDRIVSQLLAELDGMSSGESGQVFVMGATNRPDLLDPALLRPGRFDRMLYLSLPTTHAAQSSILKALTRKFNLDPELDMDQVAEMCSFNYTGADFYALCSDAMLRAMTRTAANVDERIASFNTAGISPPNNAPRPLTVQFYLSNMASKAETTVEVTLNDFRVAMESLVPSVSDAEMEHYNRVQREFKGYALVQNGNAKDA</sequence>
<gene>
    <name evidence="13" type="ORF">BD324DRAFT_575073</name>
</gene>
<dbReference type="InterPro" id="IPR056995">
    <property type="entry name" value="PEX6_4th_dom"/>
</dbReference>
<evidence type="ECO:0000313" key="13">
    <source>
        <dbReference type="EMBL" id="ORX40700.1"/>
    </source>
</evidence>
<feature type="region of interest" description="Disordered" evidence="11">
    <location>
        <begin position="160"/>
        <end position="183"/>
    </location>
</feature>
<dbReference type="CDD" id="cd19527">
    <property type="entry name" value="RecA-like_PEX6_r2"/>
    <property type="match status" value="1"/>
</dbReference>
<feature type="compositionally biased region" description="Low complexity" evidence="11">
    <location>
        <begin position="161"/>
        <end position="180"/>
    </location>
</feature>
<feature type="domain" description="AAA+ ATPase" evidence="12">
    <location>
        <begin position="512"/>
        <end position="651"/>
    </location>
</feature>
<dbReference type="FunFam" id="3.40.50.300:FF:000109">
    <property type="entry name" value="Peroxisomal biogenesis factor 6"/>
    <property type="match status" value="1"/>
</dbReference>
<dbReference type="AlphaFoldDB" id="A0A1Y1URM9"/>
<evidence type="ECO:0000256" key="11">
    <source>
        <dbReference type="SAM" id="MobiDB-lite"/>
    </source>
</evidence>
<evidence type="ECO:0000256" key="8">
    <source>
        <dbReference type="ARBA" id="ARBA00034811"/>
    </source>
</evidence>
<dbReference type="Pfam" id="PF23315">
    <property type="entry name" value="PEX6_4th"/>
    <property type="match status" value="1"/>
</dbReference>
<evidence type="ECO:0000256" key="1">
    <source>
        <dbReference type="ARBA" id="ARBA00004370"/>
    </source>
</evidence>
<keyword evidence="7" id="KW-0472">Membrane</keyword>
<reference evidence="13 14" key="1">
    <citation type="submission" date="2017-03" db="EMBL/GenBank/DDBJ databases">
        <title>Widespread Adenine N6-methylation of Active Genes in Fungi.</title>
        <authorList>
            <consortium name="DOE Joint Genome Institute"/>
            <person name="Mondo S.J."/>
            <person name="Dannebaum R.O."/>
            <person name="Kuo R.C."/>
            <person name="Louie K.B."/>
            <person name="Bewick A.J."/>
            <person name="Labutti K."/>
            <person name="Haridas S."/>
            <person name="Kuo A."/>
            <person name="Salamov A."/>
            <person name="Ahrendt S.R."/>
            <person name="Lau R."/>
            <person name="Bowen B.P."/>
            <person name="Lipzen A."/>
            <person name="Sullivan W."/>
            <person name="Andreopoulos W.B."/>
            <person name="Clum A."/>
            <person name="Lindquist E."/>
            <person name="Daum C."/>
            <person name="Northen T.R."/>
            <person name="Ramamoorthy G."/>
            <person name="Schmitz R.J."/>
            <person name="Gryganskyi A."/>
            <person name="Culley D."/>
            <person name="Magnuson J."/>
            <person name="James T.Y."/>
            <person name="O'Malley M.A."/>
            <person name="Stajich J.E."/>
            <person name="Spatafora J.W."/>
            <person name="Visel A."/>
            <person name="Grigoriev I.V."/>
        </authorList>
    </citation>
    <scope>NUCLEOTIDE SEQUENCE [LARGE SCALE GENOMIC DNA]</scope>
    <source>
        <strain evidence="13 14">NRRL Y-17943</strain>
    </source>
</reference>
<evidence type="ECO:0000259" key="12">
    <source>
        <dbReference type="SMART" id="SM00382"/>
    </source>
</evidence>
<protein>
    <recommendedName>
        <fullName evidence="8">Peroxisomal ATPase PEX6</fullName>
    </recommendedName>
    <alternativeName>
        <fullName evidence="9">Peroxin-6</fullName>
    </alternativeName>
</protein>
<evidence type="ECO:0000256" key="7">
    <source>
        <dbReference type="ARBA" id="ARBA00023136"/>
    </source>
</evidence>
<dbReference type="InterPro" id="IPR027417">
    <property type="entry name" value="P-loop_NTPase"/>
</dbReference>
<dbReference type="InterPro" id="IPR003959">
    <property type="entry name" value="ATPase_AAA_core"/>
</dbReference>
<dbReference type="InterPro" id="IPR003960">
    <property type="entry name" value="ATPase_AAA_CS"/>
</dbReference>
<dbReference type="EMBL" id="NBSH01000001">
    <property type="protein sequence ID" value="ORX40700.1"/>
    <property type="molecule type" value="Genomic_DNA"/>
</dbReference>
<keyword evidence="4" id="KW-0547">Nucleotide-binding</keyword>